<evidence type="ECO:0000313" key="7">
    <source>
        <dbReference type="Proteomes" id="UP000321723"/>
    </source>
</evidence>
<dbReference type="EMBL" id="JACHDN010000001">
    <property type="protein sequence ID" value="MBB5471560.1"/>
    <property type="molecule type" value="Genomic_DNA"/>
</dbReference>
<comment type="similarity">
    <text evidence="1">Belongs to the NAD(P)-dependent epimerase/dehydratase family.</text>
</comment>
<dbReference type="EMBL" id="BJVQ01000096">
    <property type="protein sequence ID" value="GEL48669.1"/>
    <property type="molecule type" value="Genomic_DNA"/>
</dbReference>
<gene>
    <name evidence="5" type="ORF">CHO01_37850</name>
    <name evidence="6" type="ORF">HNR08_000296</name>
</gene>
<dbReference type="RefSeq" id="WP_146840653.1">
    <property type="nucleotide sequence ID" value="NZ_BJVQ01000096.1"/>
</dbReference>
<proteinExistence type="inferred from homology"/>
<organism evidence="5 7">
    <name type="scientific">Cellulomonas hominis</name>
    <dbReference type="NCBI Taxonomy" id="156981"/>
    <lineage>
        <taxon>Bacteria</taxon>
        <taxon>Bacillati</taxon>
        <taxon>Actinomycetota</taxon>
        <taxon>Actinomycetes</taxon>
        <taxon>Micrococcales</taxon>
        <taxon>Cellulomonadaceae</taxon>
        <taxon>Cellulomonas</taxon>
    </lineage>
</organism>
<comment type="caution">
    <text evidence="5">The sequence shown here is derived from an EMBL/GenBank/DDBJ whole genome shotgun (WGS) entry which is preliminary data.</text>
</comment>
<dbReference type="Proteomes" id="UP000564629">
    <property type="component" value="Unassembled WGS sequence"/>
</dbReference>
<protein>
    <submittedName>
        <fullName evidence="6">Nucleoside-diphosphate-sugar epimerase</fullName>
    </submittedName>
    <submittedName>
        <fullName evidence="5">UDP-glucose 4-epimerase</fullName>
    </submittedName>
</protein>
<evidence type="ECO:0000313" key="8">
    <source>
        <dbReference type="Proteomes" id="UP000564629"/>
    </source>
</evidence>
<reference evidence="6 8" key="2">
    <citation type="submission" date="2020-08" db="EMBL/GenBank/DDBJ databases">
        <title>Sequencing the genomes of 1000 actinobacteria strains.</title>
        <authorList>
            <person name="Klenk H.-P."/>
        </authorList>
    </citation>
    <scope>NUCLEOTIDE SEQUENCE [LARGE SCALE GENOMIC DNA]</scope>
    <source>
        <strain evidence="6 8">DSM 9581</strain>
    </source>
</reference>
<name>A0A511FHC7_9CELL</name>
<dbReference type="Pfam" id="PF01370">
    <property type="entry name" value="Epimerase"/>
    <property type="match status" value="1"/>
</dbReference>
<evidence type="ECO:0000313" key="6">
    <source>
        <dbReference type="EMBL" id="MBB5471560.1"/>
    </source>
</evidence>
<dbReference type="AlphaFoldDB" id="A0A511FHC7"/>
<evidence type="ECO:0000256" key="3">
    <source>
        <dbReference type="ARBA" id="ARBA00023027"/>
    </source>
</evidence>
<dbReference type="PANTHER" id="PTHR43103:SF5">
    <property type="entry name" value="4-EPIMERASE, PUTATIVE (AFU_ORTHOLOGUE AFUA_7G00360)-RELATED"/>
    <property type="match status" value="1"/>
</dbReference>
<dbReference type="Gene3D" id="3.40.50.720">
    <property type="entry name" value="NAD(P)-binding Rossmann-like Domain"/>
    <property type="match status" value="1"/>
</dbReference>
<evidence type="ECO:0000259" key="4">
    <source>
        <dbReference type="Pfam" id="PF01370"/>
    </source>
</evidence>
<evidence type="ECO:0000313" key="5">
    <source>
        <dbReference type="EMBL" id="GEL48669.1"/>
    </source>
</evidence>
<dbReference type="InterPro" id="IPR036291">
    <property type="entry name" value="NAD(P)-bd_dom_sf"/>
</dbReference>
<sequence length="289" mass="31099">MTETVAVTGALGKVGRAVVQDLLEHGYAVHATDAQGPFGERAGLGVDVMRADLTDYGQAVEALGGCSAVVHLANIPQPGMESAPDTFNRNMAANANVFLAAQRLGLRKVAWASSETTLGLPFDVPPRYAPVDEAHFPYPTSTYALSKVLSEDLAAQVAQWSGIPFVGLRLSNVFPREAYARVRSYHGDPALRRWNLWGYIDARDAATAFRLALEAETTGSQNVIIAAADTIMDTPSADLLAAEFPGVEVRRDLGEFETLLAIDAARELLGFEPRHSWRDEVPPADPARA</sequence>
<evidence type="ECO:0000256" key="1">
    <source>
        <dbReference type="ARBA" id="ARBA00007637"/>
    </source>
</evidence>
<feature type="domain" description="NAD-dependent epimerase/dehydratase" evidence="4">
    <location>
        <begin position="5"/>
        <end position="221"/>
    </location>
</feature>
<keyword evidence="7" id="KW-1185">Reference proteome</keyword>
<dbReference type="Proteomes" id="UP000321723">
    <property type="component" value="Unassembled WGS sequence"/>
</dbReference>
<dbReference type="PANTHER" id="PTHR43103">
    <property type="entry name" value="NUCLEOSIDE-DIPHOSPHATE-SUGAR EPIMERASE"/>
    <property type="match status" value="1"/>
</dbReference>
<dbReference type="GO" id="GO:0016491">
    <property type="term" value="F:oxidoreductase activity"/>
    <property type="evidence" value="ECO:0007669"/>
    <property type="project" value="UniProtKB-KW"/>
</dbReference>
<accession>A0A511FHC7</accession>
<dbReference type="InterPro" id="IPR001509">
    <property type="entry name" value="Epimerase_deHydtase"/>
</dbReference>
<reference evidence="5 7" key="1">
    <citation type="submission" date="2019-07" db="EMBL/GenBank/DDBJ databases">
        <title>Whole genome shotgun sequence of Cellulomonas hominis NBRC 16055.</title>
        <authorList>
            <person name="Hosoyama A."/>
            <person name="Uohara A."/>
            <person name="Ohji S."/>
            <person name="Ichikawa N."/>
        </authorList>
    </citation>
    <scope>NUCLEOTIDE SEQUENCE [LARGE SCALE GENOMIC DNA]</scope>
    <source>
        <strain evidence="5 7">NBRC 16055</strain>
    </source>
</reference>
<dbReference type="OrthoDB" id="9795501at2"/>
<evidence type="ECO:0000256" key="2">
    <source>
        <dbReference type="ARBA" id="ARBA00023002"/>
    </source>
</evidence>
<keyword evidence="3" id="KW-0520">NAD</keyword>
<keyword evidence="2" id="KW-0560">Oxidoreductase</keyword>
<dbReference type="SUPFAM" id="SSF51735">
    <property type="entry name" value="NAD(P)-binding Rossmann-fold domains"/>
    <property type="match status" value="1"/>
</dbReference>